<accession>A0A0P8BFL9</accession>
<protein>
    <submittedName>
        <fullName evidence="1">Uncharacterized protein</fullName>
    </submittedName>
</protein>
<dbReference type="STRING" id="1666911.HLUCCA11_21265"/>
<evidence type="ECO:0000313" key="1">
    <source>
        <dbReference type="EMBL" id="KPQ32552.1"/>
    </source>
</evidence>
<sequence length="136" mass="15500">MTVLSGLKSLQKEAFRSFYQTFVIKEGQTNIAIVNKLLRKIGYKSSSIKRAGSRDDRRQIWRVEAEPYQAEVFAALEQKWTGELSTESIEIEQPSAPVSSICDKENTLMQISDTGSERPIIYAIVRKAKKQSEREL</sequence>
<comment type="caution">
    <text evidence="1">The sequence shown here is derived from an EMBL/GenBank/DDBJ whole genome shotgun (WGS) entry which is preliminary data.</text>
</comment>
<reference evidence="1 2" key="1">
    <citation type="submission" date="2015-09" db="EMBL/GenBank/DDBJ databases">
        <title>Identification and resolution of microdiversity through metagenomic sequencing of parallel consortia.</title>
        <authorList>
            <person name="Nelson W.C."/>
            <person name="Romine M.F."/>
            <person name="Lindemann S.R."/>
        </authorList>
    </citation>
    <scope>NUCLEOTIDE SEQUENCE [LARGE SCALE GENOMIC DNA]</scope>
    <source>
        <strain evidence="1">Ana</strain>
    </source>
</reference>
<gene>
    <name evidence="1" type="ORF">HLUCCA11_21265</name>
</gene>
<evidence type="ECO:0000313" key="2">
    <source>
        <dbReference type="Proteomes" id="UP000050465"/>
    </source>
</evidence>
<dbReference type="Proteomes" id="UP000050465">
    <property type="component" value="Unassembled WGS sequence"/>
</dbReference>
<proteinExistence type="predicted"/>
<dbReference type="EMBL" id="LJZR01000053">
    <property type="protein sequence ID" value="KPQ32552.1"/>
    <property type="molecule type" value="Genomic_DNA"/>
</dbReference>
<organism evidence="1 2">
    <name type="scientific">Phormidesmis priestleyi Ana</name>
    <dbReference type="NCBI Taxonomy" id="1666911"/>
    <lineage>
        <taxon>Bacteria</taxon>
        <taxon>Bacillati</taxon>
        <taxon>Cyanobacteriota</taxon>
        <taxon>Cyanophyceae</taxon>
        <taxon>Leptolyngbyales</taxon>
        <taxon>Leptolyngbyaceae</taxon>
        <taxon>Phormidesmis</taxon>
    </lineage>
</organism>
<name>A0A0P8BFL9_9CYAN</name>
<dbReference type="AlphaFoldDB" id="A0A0P8BFL9"/>